<dbReference type="AlphaFoldDB" id="A0A1H0CNF4"/>
<dbReference type="InterPro" id="IPR003715">
    <property type="entry name" value="Poly_export_N"/>
</dbReference>
<keyword evidence="6" id="KW-1185">Reference proteome</keyword>
<dbReference type="PANTHER" id="PTHR33619">
    <property type="entry name" value="POLYSACCHARIDE EXPORT PROTEIN GFCE-RELATED"/>
    <property type="match status" value="1"/>
</dbReference>
<reference evidence="5 6" key="1">
    <citation type="submission" date="2016-11" db="EMBL/GenBank/DDBJ databases">
        <authorList>
            <person name="Varghese N."/>
            <person name="Submissions S."/>
        </authorList>
    </citation>
    <scope>NUCLEOTIDE SEQUENCE [LARGE SCALE GENOMIC DNA]</scope>
    <source>
        <strain evidence="5 6">DSM 29620</strain>
    </source>
</reference>
<accession>A0A1H0CNF4</accession>
<evidence type="ECO:0000313" key="6">
    <source>
        <dbReference type="Proteomes" id="UP000324252"/>
    </source>
</evidence>
<dbReference type="Proteomes" id="UP000324252">
    <property type="component" value="Unassembled WGS sequence"/>
</dbReference>
<evidence type="ECO:0000256" key="2">
    <source>
        <dbReference type="SAM" id="SignalP"/>
    </source>
</evidence>
<feature type="signal peptide" evidence="2">
    <location>
        <begin position="1"/>
        <end position="23"/>
    </location>
</feature>
<dbReference type="Pfam" id="PF02563">
    <property type="entry name" value="Poly_export"/>
    <property type="match status" value="1"/>
</dbReference>
<organism evidence="5 6">
    <name type="scientific">Lutimaribacter pacificus</name>
    <dbReference type="NCBI Taxonomy" id="391948"/>
    <lineage>
        <taxon>Bacteria</taxon>
        <taxon>Pseudomonadati</taxon>
        <taxon>Pseudomonadota</taxon>
        <taxon>Alphaproteobacteria</taxon>
        <taxon>Rhodobacterales</taxon>
        <taxon>Roseobacteraceae</taxon>
        <taxon>Lutimaribacter</taxon>
    </lineage>
</organism>
<gene>
    <name evidence="5" type="ORF">SAMN05444142_101209</name>
</gene>
<dbReference type="EMBL" id="FQZZ01000001">
    <property type="protein sequence ID" value="SHJ42611.1"/>
    <property type="molecule type" value="Genomic_DNA"/>
</dbReference>
<dbReference type="Gene3D" id="3.30.1950.10">
    <property type="entry name" value="wza like domain"/>
    <property type="match status" value="1"/>
</dbReference>
<dbReference type="InterPro" id="IPR019554">
    <property type="entry name" value="Soluble_ligand-bd"/>
</dbReference>
<evidence type="ECO:0000259" key="3">
    <source>
        <dbReference type="Pfam" id="PF02563"/>
    </source>
</evidence>
<name>A0A1H0CNF4_9RHOB</name>
<evidence type="ECO:0000259" key="4">
    <source>
        <dbReference type="Pfam" id="PF10531"/>
    </source>
</evidence>
<dbReference type="GO" id="GO:0015159">
    <property type="term" value="F:polysaccharide transmembrane transporter activity"/>
    <property type="evidence" value="ECO:0007669"/>
    <property type="project" value="InterPro"/>
</dbReference>
<dbReference type="OrthoDB" id="197007at2"/>
<proteinExistence type="predicted"/>
<evidence type="ECO:0000313" key="5">
    <source>
        <dbReference type="EMBL" id="SHJ42611.1"/>
    </source>
</evidence>
<dbReference type="Pfam" id="PF10531">
    <property type="entry name" value="SLBB"/>
    <property type="match status" value="1"/>
</dbReference>
<feature type="chain" id="PRO_5015064449" evidence="2">
    <location>
        <begin position="24"/>
        <end position="203"/>
    </location>
</feature>
<dbReference type="Gene3D" id="3.10.560.10">
    <property type="entry name" value="Outer membrane lipoprotein wza domain like"/>
    <property type="match status" value="1"/>
</dbReference>
<sequence length="203" mass="21616">MKPFFAFLAALLIAPLMGQPAEAQSSYRIKPGDVVRVEVLEDSSINRNALVLPDGQISLPLAGTVRAGGRTVDQVRADIASKLAPNFANAPTVFVALNNLAPESMGAGGAAPVTNTIYILGEVGQPGLVQLERGTTLLQALAAVGGFSKFAATKRIQLRRVENNRERIYNINYEDILMGKTSIGTTVLSAGDVIIVPQRKLFE</sequence>
<evidence type="ECO:0000256" key="1">
    <source>
        <dbReference type="ARBA" id="ARBA00022729"/>
    </source>
</evidence>
<dbReference type="InterPro" id="IPR049712">
    <property type="entry name" value="Poly_export"/>
</dbReference>
<feature type="domain" description="Soluble ligand binding" evidence="4">
    <location>
        <begin position="117"/>
        <end position="165"/>
    </location>
</feature>
<protein>
    <submittedName>
        <fullName evidence="5">Polysaccharide export outer membrane protein</fullName>
    </submittedName>
</protein>
<feature type="domain" description="Polysaccharide export protein N-terminal" evidence="3">
    <location>
        <begin position="22"/>
        <end position="97"/>
    </location>
</feature>
<keyword evidence="1 2" id="KW-0732">Signal</keyword>
<dbReference type="PANTHER" id="PTHR33619:SF3">
    <property type="entry name" value="POLYSACCHARIDE EXPORT PROTEIN GFCE-RELATED"/>
    <property type="match status" value="1"/>
</dbReference>